<keyword evidence="4" id="KW-0233">DNA recombination</keyword>
<keyword evidence="3 5" id="KW-0238">DNA-binding</keyword>
<dbReference type="RefSeq" id="WP_132487629.1">
    <property type="nucleotide sequence ID" value="NZ_SMKW01000027.1"/>
</dbReference>
<dbReference type="Gene3D" id="1.10.150.130">
    <property type="match status" value="1"/>
</dbReference>
<dbReference type="Pfam" id="PF00589">
    <property type="entry name" value="Phage_integrase"/>
    <property type="match status" value="1"/>
</dbReference>
<proteinExistence type="inferred from homology"/>
<dbReference type="InterPro" id="IPR050808">
    <property type="entry name" value="Phage_Integrase"/>
</dbReference>
<evidence type="ECO:0000313" key="9">
    <source>
        <dbReference type="Proteomes" id="UP000294947"/>
    </source>
</evidence>
<dbReference type="InterPro" id="IPR002104">
    <property type="entry name" value="Integrase_catalytic"/>
</dbReference>
<dbReference type="OrthoDB" id="4326943at2"/>
<dbReference type="PROSITE" id="PS51900">
    <property type="entry name" value="CB"/>
    <property type="match status" value="1"/>
</dbReference>
<dbReference type="GO" id="GO:0015074">
    <property type="term" value="P:DNA integration"/>
    <property type="evidence" value="ECO:0007669"/>
    <property type="project" value="UniProtKB-KW"/>
</dbReference>
<sequence length="411" mass="46575">MIMARPPLPLGTWGSIRVHGRVDDEWVPKAEIPPETKITSWRAMAKYRAHDGVTRQMERRSSSETKARRSLREALGKLVSQQTALDSGTRFKDAAALYLDQIRTRRRGTTYDRYKGRLEKHVFPEIGHLLLRECTVNRLEKFMTKLEHDEVAANTRRGIRTVLSGVIQYVIRNDETGTIKRNPVHDLSDIEGSSKKPVAMTAEQLRDFLAKLDADKVAKKSDLPDYIRFLFGTGTRFGEALAVRWRDLNLTDETWNIQVEDTSYIIPPGHLFVSGNIVAVSGKGLVRHEGKTFKARRVIKLPYYLYTLLLVRKPIDANENDPVFPSGTLGWRHPSNMQRSVRRMRERIKYPGFTTHVGRKTVATILDMSGQTAREIADQLGHANPAMTQNVYMGRGVQNPAAAAALDAAYR</sequence>
<dbReference type="PANTHER" id="PTHR30629">
    <property type="entry name" value="PROPHAGE INTEGRASE"/>
    <property type="match status" value="1"/>
</dbReference>
<comment type="similarity">
    <text evidence="1">Belongs to the 'phage' integrase family.</text>
</comment>
<dbReference type="PANTHER" id="PTHR30629:SF2">
    <property type="entry name" value="PROPHAGE INTEGRASE INTS-RELATED"/>
    <property type="match status" value="1"/>
</dbReference>
<dbReference type="PROSITE" id="PS51898">
    <property type="entry name" value="TYR_RECOMBINASE"/>
    <property type="match status" value="1"/>
</dbReference>
<evidence type="ECO:0000256" key="5">
    <source>
        <dbReference type="PROSITE-ProRule" id="PRU01248"/>
    </source>
</evidence>
<dbReference type="Gene3D" id="1.10.443.10">
    <property type="entry name" value="Intergrase catalytic core"/>
    <property type="match status" value="1"/>
</dbReference>
<dbReference type="InterPro" id="IPR010998">
    <property type="entry name" value="Integrase_recombinase_N"/>
</dbReference>
<reference evidence="8 9" key="1">
    <citation type="submission" date="2019-03" db="EMBL/GenBank/DDBJ databases">
        <title>Draft genome sequences of novel Actinobacteria.</title>
        <authorList>
            <person name="Sahin N."/>
            <person name="Ay H."/>
            <person name="Saygin H."/>
        </authorList>
    </citation>
    <scope>NUCLEOTIDE SEQUENCE [LARGE SCALE GENOMIC DNA]</scope>
    <source>
        <strain evidence="8 9">7K502</strain>
    </source>
</reference>
<dbReference type="InterPro" id="IPR013762">
    <property type="entry name" value="Integrase-like_cat_sf"/>
</dbReference>
<dbReference type="GO" id="GO:0003677">
    <property type="term" value="F:DNA binding"/>
    <property type="evidence" value="ECO:0007669"/>
    <property type="project" value="UniProtKB-UniRule"/>
</dbReference>
<gene>
    <name evidence="8" type="ORF">E1288_20965</name>
</gene>
<accession>A0A4R4YWR7</accession>
<dbReference type="InterPro" id="IPR004107">
    <property type="entry name" value="Integrase_SAM-like_N"/>
</dbReference>
<evidence type="ECO:0000256" key="4">
    <source>
        <dbReference type="ARBA" id="ARBA00023172"/>
    </source>
</evidence>
<dbReference type="Proteomes" id="UP000294947">
    <property type="component" value="Unassembled WGS sequence"/>
</dbReference>
<comment type="caution">
    <text evidence="8">The sequence shown here is derived from an EMBL/GenBank/DDBJ whole genome shotgun (WGS) entry which is preliminary data.</text>
</comment>
<dbReference type="EMBL" id="SMKW01000027">
    <property type="protein sequence ID" value="TDD48994.1"/>
    <property type="molecule type" value="Genomic_DNA"/>
</dbReference>
<evidence type="ECO:0008006" key="10">
    <source>
        <dbReference type="Google" id="ProtNLM"/>
    </source>
</evidence>
<feature type="domain" description="Core-binding (CB)" evidence="7">
    <location>
        <begin position="89"/>
        <end position="171"/>
    </location>
</feature>
<protein>
    <recommendedName>
        <fullName evidence="10">Integrase</fullName>
    </recommendedName>
</protein>
<dbReference type="SUPFAM" id="SSF56349">
    <property type="entry name" value="DNA breaking-rejoining enzymes"/>
    <property type="match status" value="1"/>
</dbReference>
<evidence type="ECO:0000256" key="2">
    <source>
        <dbReference type="ARBA" id="ARBA00022908"/>
    </source>
</evidence>
<keyword evidence="2" id="KW-0229">DNA integration</keyword>
<evidence type="ECO:0000259" key="7">
    <source>
        <dbReference type="PROSITE" id="PS51900"/>
    </source>
</evidence>
<keyword evidence="9" id="KW-1185">Reference proteome</keyword>
<dbReference type="AlphaFoldDB" id="A0A4R4YWR7"/>
<dbReference type="GO" id="GO:0006310">
    <property type="term" value="P:DNA recombination"/>
    <property type="evidence" value="ECO:0007669"/>
    <property type="project" value="UniProtKB-KW"/>
</dbReference>
<feature type="domain" description="Tyr recombinase" evidence="6">
    <location>
        <begin position="195"/>
        <end position="407"/>
    </location>
</feature>
<organism evidence="8 9">
    <name type="scientific">Saccharopolyspora elongata</name>
    <dbReference type="NCBI Taxonomy" id="2530387"/>
    <lineage>
        <taxon>Bacteria</taxon>
        <taxon>Bacillati</taxon>
        <taxon>Actinomycetota</taxon>
        <taxon>Actinomycetes</taxon>
        <taxon>Pseudonocardiales</taxon>
        <taxon>Pseudonocardiaceae</taxon>
        <taxon>Saccharopolyspora</taxon>
    </lineage>
</organism>
<name>A0A4R4YWR7_9PSEU</name>
<evidence type="ECO:0000256" key="3">
    <source>
        <dbReference type="ARBA" id="ARBA00023125"/>
    </source>
</evidence>
<evidence type="ECO:0000256" key="1">
    <source>
        <dbReference type="ARBA" id="ARBA00008857"/>
    </source>
</evidence>
<dbReference type="Pfam" id="PF14659">
    <property type="entry name" value="Phage_int_SAM_3"/>
    <property type="match status" value="1"/>
</dbReference>
<dbReference type="InterPro" id="IPR011010">
    <property type="entry name" value="DNA_brk_join_enz"/>
</dbReference>
<evidence type="ECO:0000313" key="8">
    <source>
        <dbReference type="EMBL" id="TDD48994.1"/>
    </source>
</evidence>
<dbReference type="InterPro" id="IPR044068">
    <property type="entry name" value="CB"/>
</dbReference>
<evidence type="ECO:0000259" key="6">
    <source>
        <dbReference type="PROSITE" id="PS51898"/>
    </source>
</evidence>